<name>A0A382DFE4_9ZZZZ</name>
<proteinExistence type="inferred from homology"/>
<organism evidence="5">
    <name type="scientific">marine metagenome</name>
    <dbReference type="NCBI Taxonomy" id="408172"/>
    <lineage>
        <taxon>unclassified sequences</taxon>
        <taxon>metagenomes</taxon>
        <taxon>ecological metagenomes</taxon>
    </lineage>
</organism>
<dbReference type="FunFam" id="3.40.50.720:FF:000084">
    <property type="entry name" value="Short-chain dehydrogenase reductase"/>
    <property type="match status" value="1"/>
</dbReference>
<accession>A0A382DFE4</accession>
<dbReference type="Gene3D" id="3.40.50.720">
    <property type="entry name" value="NAD(P)-binding Rossmann-like Domain"/>
    <property type="match status" value="1"/>
</dbReference>
<dbReference type="GO" id="GO:0016616">
    <property type="term" value="F:oxidoreductase activity, acting on the CH-OH group of donors, NAD or NADP as acceptor"/>
    <property type="evidence" value="ECO:0007669"/>
    <property type="project" value="TreeGrafter"/>
</dbReference>
<dbReference type="CDD" id="cd05233">
    <property type="entry name" value="SDR_c"/>
    <property type="match status" value="1"/>
</dbReference>
<evidence type="ECO:0000256" key="1">
    <source>
        <dbReference type="ARBA" id="ARBA00006484"/>
    </source>
</evidence>
<sequence>MNNFQGKTAVVTGGGGGIGESMCRLFAAQGMNVVVSDIDTDAAEKVASDLVSNGTKSFAVTTDVSDRDSVKALADTAFEEMGNVNILCNNAGVVSFAPVHEQSEKDWDWVVGVDLHGVLYGVQAFLPRMLANGEDGHIVNTSSSAGLYAFPGIGPYVVSKYGVVALSETMYEELASTKISVSVLCPSGVQTQIMHSQRNRPNRFGGPEDPGSGQSAPDESISPTVVAGRVLEAIQNNYLYVLTHTEIREGVEKRFKAILDAFDRLEASGGTGT</sequence>
<evidence type="ECO:0000259" key="4">
    <source>
        <dbReference type="SMART" id="SM00822"/>
    </source>
</evidence>
<dbReference type="SMART" id="SM00822">
    <property type="entry name" value="PKS_KR"/>
    <property type="match status" value="1"/>
</dbReference>
<dbReference type="PRINTS" id="PR00081">
    <property type="entry name" value="GDHRDH"/>
</dbReference>
<comment type="similarity">
    <text evidence="1">Belongs to the short-chain dehydrogenases/reductases (SDR) family.</text>
</comment>
<evidence type="ECO:0000256" key="2">
    <source>
        <dbReference type="ARBA" id="ARBA00023002"/>
    </source>
</evidence>
<dbReference type="PRINTS" id="PR00080">
    <property type="entry name" value="SDRFAMILY"/>
</dbReference>
<dbReference type="EMBL" id="UINC01038946">
    <property type="protein sequence ID" value="SVB36704.1"/>
    <property type="molecule type" value="Genomic_DNA"/>
</dbReference>
<dbReference type="InterPro" id="IPR036291">
    <property type="entry name" value="NAD(P)-bd_dom_sf"/>
</dbReference>
<dbReference type="InterPro" id="IPR002347">
    <property type="entry name" value="SDR_fam"/>
</dbReference>
<reference evidence="5" key="1">
    <citation type="submission" date="2018-05" db="EMBL/GenBank/DDBJ databases">
        <authorList>
            <person name="Lanie J.A."/>
            <person name="Ng W.-L."/>
            <person name="Kazmierczak K.M."/>
            <person name="Andrzejewski T.M."/>
            <person name="Davidsen T.M."/>
            <person name="Wayne K.J."/>
            <person name="Tettelin H."/>
            <person name="Glass J.I."/>
            <person name="Rusch D."/>
            <person name="Podicherti R."/>
            <person name="Tsui H.-C.T."/>
            <person name="Winkler M.E."/>
        </authorList>
    </citation>
    <scope>NUCLEOTIDE SEQUENCE</scope>
</reference>
<dbReference type="PANTHER" id="PTHR24322">
    <property type="entry name" value="PKSB"/>
    <property type="match status" value="1"/>
</dbReference>
<evidence type="ECO:0000313" key="5">
    <source>
        <dbReference type="EMBL" id="SVB36704.1"/>
    </source>
</evidence>
<dbReference type="AlphaFoldDB" id="A0A382DFE4"/>
<evidence type="ECO:0000256" key="3">
    <source>
        <dbReference type="SAM" id="MobiDB-lite"/>
    </source>
</evidence>
<dbReference type="Pfam" id="PF00106">
    <property type="entry name" value="adh_short"/>
    <property type="match status" value="1"/>
</dbReference>
<feature type="region of interest" description="Disordered" evidence="3">
    <location>
        <begin position="198"/>
        <end position="220"/>
    </location>
</feature>
<dbReference type="PANTHER" id="PTHR24322:SF736">
    <property type="entry name" value="RETINOL DEHYDROGENASE 10"/>
    <property type="match status" value="1"/>
</dbReference>
<protein>
    <recommendedName>
        <fullName evidence="4">Ketoreductase domain-containing protein</fullName>
    </recommendedName>
</protein>
<dbReference type="InterPro" id="IPR057326">
    <property type="entry name" value="KR_dom"/>
</dbReference>
<dbReference type="SUPFAM" id="SSF51735">
    <property type="entry name" value="NAD(P)-binding Rossmann-fold domains"/>
    <property type="match status" value="1"/>
</dbReference>
<keyword evidence="2" id="KW-0560">Oxidoreductase</keyword>
<gene>
    <name evidence="5" type="ORF">METZ01_LOCUS189558</name>
</gene>
<feature type="domain" description="Ketoreductase" evidence="4">
    <location>
        <begin position="7"/>
        <end position="192"/>
    </location>
</feature>